<feature type="region of interest" description="Disordered" evidence="1">
    <location>
        <begin position="108"/>
        <end position="127"/>
    </location>
</feature>
<dbReference type="STRING" id="1121400.SAMN02746065_107160"/>
<keyword evidence="3" id="KW-1185">Reference proteome</keyword>
<dbReference type="EMBL" id="FWXY01000007">
    <property type="protein sequence ID" value="SMC69529.1"/>
    <property type="molecule type" value="Genomic_DNA"/>
</dbReference>
<dbReference type="OrthoDB" id="9780520at2"/>
<dbReference type="RefSeq" id="WP_084068373.1">
    <property type="nucleotide sequence ID" value="NZ_FWXY01000007.1"/>
</dbReference>
<gene>
    <name evidence="2" type="ORF">SAMN02746065_107160</name>
</gene>
<feature type="compositionally biased region" description="Gly residues" evidence="1">
    <location>
        <begin position="115"/>
        <end position="127"/>
    </location>
</feature>
<dbReference type="AlphaFoldDB" id="A0A1W2B9D0"/>
<evidence type="ECO:0000313" key="3">
    <source>
        <dbReference type="Proteomes" id="UP000192418"/>
    </source>
</evidence>
<sequence length="127" mass="13147">MPLLTLDFEAKTKTEAMLLEEGAKDEKWPLVCDGRIKAADADPIGPAVYKGTPDSKDGPVTRALFLFSDTDDAVVCVVDNADEMDLTLTIANFLDSYGASTSAMKAKRPVIDAGSGSGSGSGSGGGE</sequence>
<dbReference type="Proteomes" id="UP000192418">
    <property type="component" value="Unassembled WGS sequence"/>
</dbReference>
<evidence type="ECO:0000256" key="1">
    <source>
        <dbReference type="SAM" id="MobiDB-lite"/>
    </source>
</evidence>
<evidence type="ECO:0000313" key="2">
    <source>
        <dbReference type="EMBL" id="SMC69529.1"/>
    </source>
</evidence>
<organism evidence="2 3">
    <name type="scientific">Desulfocicer vacuolatum DSM 3385</name>
    <dbReference type="NCBI Taxonomy" id="1121400"/>
    <lineage>
        <taxon>Bacteria</taxon>
        <taxon>Pseudomonadati</taxon>
        <taxon>Thermodesulfobacteriota</taxon>
        <taxon>Desulfobacteria</taxon>
        <taxon>Desulfobacterales</taxon>
        <taxon>Desulfobacteraceae</taxon>
        <taxon>Desulfocicer</taxon>
    </lineage>
</organism>
<name>A0A1W2B9D0_9BACT</name>
<reference evidence="2 3" key="1">
    <citation type="submission" date="2017-04" db="EMBL/GenBank/DDBJ databases">
        <authorList>
            <person name="Afonso C.L."/>
            <person name="Miller P.J."/>
            <person name="Scott M.A."/>
            <person name="Spackman E."/>
            <person name="Goraichik I."/>
            <person name="Dimitrov K.M."/>
            <person name="Suarez D.L."/>
            <person name="Swayne D.E."/>
        </authorList>
    </citation>
    <scope>NUCLEOTIDE SEQUENCE [LARGE SCALE GENOMIC DNA]</scope>
    <source>
        <strain evidence="2 3">DSM 3385</strain>
    </source>
</reference>
<protein>
    <submittedName>
        <fullName evidence="2">Uncharacterized protein</fullName>
    </submittedName>
</protein>
<accession>A0A1W2B9D0</accession>
<proteinExistence type="predicted"/>